<protein>
    <submittedName>
        <fullName evidence="12">ABC transporter ATP-binding protein</fullName>
    </submittedName>
</protein>
<feature type="domain" description="ABC transporter" evidence="10">
    <location>
        <begin position="347"/>
        <end position="580"/>
    </location>
</feature>
<feature type="transmembrane region" description="Helical" evidence="9">
    <location>
        <begin position="148"/>
        <end position="164"/>
    </location>
</feature>
<evidence type="ECO:0000256" key="3">
    <source>
        <dbReference type="ARBA" id="ARBA00022475"/>
    </source>
</evidence>
<dbReference type="Pfam" id="PF00005">
    <property type="entry name" value="ABC_tran"/>
    <property type="match status" value="1"/>
</dbReference>
<keyword evidence="6 12" id="KW-0067">ATP-binding</keyword>
<proteinExistence type="predicted"/>
<dbReference type="InterPro" id="IPR036640">
    <property type="entry name" value="ABC1_TM_sf"/>
</dbReference>
<comment type="caution">
    <text evidence="12">The sequence shown here is derived from an EMBL/GenBank/DDBJ whole genome shotgun (WGS) entry which is preliminary data.</text>
</comment>
<feature type="domain" description="ABC transmembrane type-1" evidence="11">
    <location>
        <begin position="31"/>
        <end position="312"/>
    </location>
</feature>
<dbReference type="Proteomes" id="UP000621560">
    <property type="component" value="Unassembled WGS sequence"/>
</dbReference>
<sequence>MTIPIINENIQNKKTIVTLLKWGRPYWIHYILLGIIIFVAALMPVGQAEGIRKLIDAIINQSYNSIWISFALFASATLCSLLMDFLRKWLVQHLEIISLTDLQNKVLKQLIQSPLTHSETFHSGDKMERLFKSTESVVQGMNQKVPEIFQQVLTIIFLSVYLSYLSWEIFLGALIIGSISPLASNLFASKIRNFQHRVSESEAMQQKELQVQFQGFEVIRGYGMWETLNKKWLETLKRSRVNKIRLHLWQIISGLSVFLGFWLGHLYILAIGAWMVQRTAVEIGAIAAFLVSYERLIYPISHLLKAWINIQEVLVQAGRIFAMVDPTQNRSEQHEHKGNTMFQNSQIQFENVTFGYDKARPIIKRVSFSAEPGQITALIGSSGGGKSTILKLMLGLYKPDQGEIRIGGNSSAHAGEQWLNDVAYVPQDCLLLHANVIDNIRVGMLDATLDEVIQAARLAGADEFIRSLPKQYHTMLGEKGAGLSGGERQRLALARAFLRNPRFLILDEPSSALDARNEQLFMEALNRVRDKCTILIATHRFSAVRYADIIFVVEDGVLIESGTAQALLKIKGRYAEMAAIADLAKG</sequence>
<feature type="transmembrane region" description="Helical" evidence="9">
    <location>
        <begin position="27"/>
        <end position="46"/>
    </location>
</feature>
<evidence type="ECO:0000256" key="7">
    <source>
        <dbReference type="ARBA" id="ARBA00022989"/>
    </source>
</evidence>
<keyword evidence="4 9" id="KW-0812">Transmembrane</keyword>
<dbReference type="GO" id="GO:0034040">
    <property type="term" value="F:ATPase-coupled lipid transmembrane transporter activity"/>
    <property type="evidence" value="ECO:0007669"/>
    <property type="project" value="TreeGrafter"/>
</dbReference>
<feature type="transmembrane region" description="Helical" evidence="9">
    <location>
        <begin position="66"/>
        <end position="86"/>
    </location>
</feature>
<evidence type="ECO:0000259" key="10">
    <source>
        <dbReference type="PROSITE" id="PS50893"/>
    </source>
</evidence>
<organism evidence="12 13">
    <name type="scientific">Paenibacillus sabuli</name>
    <dbReference type="NCBI Taxonomy" id="2772509"/>
    <lineage>
        <taxon>Bacteria</taxon>
        <taxon>Bacillati</taxon>
        <taxon>Bacillota</taxon>
        <taxon>Bacilli</taxon>
        <taxon>Bacillales</taxon>
        <taxon>Paenibacillaceae</taxon>
        <taxon>Paenibacillus</taxon>
    </lineage>
</organism>
<evidence type="ECO:0000256" key="4">
    <source>
        <dbReference type="ARBA" id="ARBA00022692"/>
    </source>
</evidence>
<evidence type="ECO:0000256" key="2">
    <source>
        <dbReference type="ARBA" id="ARBA00022448"/>
    </source>
</evidence>
<dbReference type="RefSeq" id="WP_190920575.1">
    <property type="nucleotide sequence ID" value="NZ_JACXIZ010000038.1"/>
</dbReference>
<dbReference type="PANTHER" id="PTHR24221">
    <property type="entry name" value="ATP-BINDING CASSETTE SUB-FAMILY B"/>
    <property type="match status" value="1"/>
</dbReference>
<dbReference type="InterPro" id="IPR003439">
    <property type="entry name" value="ABC_transporter-like_ATP-bd"/>
</dbReference>
<dbReference type="EMBL" id="JACXIZ010000038">
    <property type="protein sequence ID" value="MBD2847469.1"/>
    <property type="molecule type" value="Genomic_DNA"/>
</dbReference>
<evidence type="ECO:0000256" key="1">
    <source>
        <dbReference type="ARBA" id="ARBA00004651"/>
    </source>
</evidence>
<keyword evidence="2" id="KW-0813">Transport</keyword>
<keyword evidence="8 9" id="KW-0472">Membrane</keyword>
<dbReference type="PROSITE" id="PS00211">
    <property type="entry name" value="ABC_TRANSPORTER_1"/>
    <property type="match status" value="1"/>
</dbReference>
<evidence type="ECO:0000256" key="9">
    <source>
        <dbReference type="SAM" id="Phobius"/>
    </source>
</evidence>
<dbReference type="CDD" id="cd07346">
    <property type="entry name" value="ABC_6TM_exporters"/>
    <property type="match status" value="1"/>
</dbReference>
<dbReference type="SUPFAM" id="SSF90123">
    <property type="entry name" value="ABC transporter transmembrane region"/>
    <property type="match status" value="1"/>
</dbReference>
<feature type="transmembrane region" description="Helical" evidence="9">
    <location>
        <begin position="170"/>
        <end position="188"/>
    </location>
</feature>
<dbReference type="PANTHER" id="PTHR24221:SF646">
    <property type="entry name" value="HAEMOLYSIN SECRETION ATP-BINDING PROTEIN"/>
    <property type="match status" value="1"/>
</dbReference>
<dbReference type="InterPro" id="IPR039421">
    <property type="entry name" value="Type_1_exporter"/>
</dbReference>
<dbReference type="Gene3D" id="1.20.1560.10">
    <property type="entry name" value="ABC transporter type 1, transmembrane domain"/>
    <property type="match status" value="1"/>
</dbReference>
<evidence type="ECO:0000313" key="13">
    <source>
        <dbReference type="Proteomes" id="UP000621560"/>
    </source>
</evidence>
<comment type="subcellular location">
    <subcellularLocation>
        <location evidence="1">Cell membrane</location>
        <topology evidence="1">Multi-pass membrane protein</topology>
    </subcellularLocation>
</comment>
<dbReference type="Pfam" id="PF00664">
    <property type="entry name" value="ABC_membrane"/>
    <property type="match status" value="1"/>
</dbReference>
<dbReference type="PROSITE" id="PS50929">
    <property type="entry name" value="ABC_TM1F"/>
    <property type="match status" value="1"/>
</dbReference>
<dbReference type="GO" id="GO:0016887">
    <property type="term" value="F:ATP hydrolysis activity"/>
    <property type="evidence" value="ECO:0007669"/>
    <property type="project" value="InterPro"/>
</dbReference>
<reference evidence="12" key="1">
    <citation type="submission" date="2020-09" db="EMBL/GenBank/DDBJ databases">
        <title>A novel bacterium of genus Paenibacillus, isolated from South China Sea.</title>
        <authorList>
            <person name="Huang H."/>
            <person name="Mo K."/>
            <person name="Hu Y."/>
        </authorList>
    </citation>
    <scope>NUCLEOTIDE SEQUENCE</scope>
    <source>
        <strain evidence="12">IB182496</strain>
    </source>
</reference>
<dbReference type="InterPro" id="IPR027417">
    <property type="entry name" value="P-loop_NTPase"/>
</dbReference>
<dbReference type="GO" id="GO:0005524">
    <property type="term" value="F:ATP binding"/>
    <property type="evidence" value="ECO:0007669"/>
    <property type="project" value="UniProtKB-KW"/>
</dbReference>
<name>A0A927GT60_9BACL</name>
<dbReference type="GO" id="GO:0005886">
    <property type="term" value="C:plasma membrane"/>
    <property type="evidence" value="ECO:0007669"/>
    <property type="project" value="UniProtKB-SubCell"/>
</dbReference>
<evidence type="ECO:0000256" key="5">
    <source>
        <dbReference type="ARBA" id="ARBA00022741"/>
    </source>
</evidence>
<evidence type="ECO:0000313" key="12">
    <source>
        <dbReference type="EMBL" id="MBD2847469.1"/>
    </source>
</evidence>
<dbReference type="InterPro" id="IPR011527">
    <property type="entry name" value="ABC1_TM_dom"/>
</dbReference>
<evidence type="ECO:0000256" key="8">
    <source>
        <dbReference type="ARBA" id="ARBA00023136"/>
    </source>
</evidence>
<keyword evidence="3" id="KW-1003">Cell membrane</keyword>
<dbReference type="InterPro" id="IPR017871">
    <property type="entry name" value="ABC_transporter-like_CS"/>
</dbReference>
<dbReference type="InterPro" id="IPR003593">
    <property type="entry name" value="AAA+_ATPase"/>
</dbReference>
<dbReference type="FunFam" id="3.40.50.300:FF:000221">
    <property type="entry name" value="Multidrug ABC transporter ATP-binding protein"/>
    <property type="match status" value="1"/>
</dbReference>
<dbReference type="SUPFAM" id="SSF52540">
    <property type="entry name" value="P-loop containing nucleoside triphosphate hydrolases"/>
    <property type="match status" value="1"/>
</dbReference>
<evidence type="ECO:0000256" key="6">
    <source>
        <dbReference type="ARBA" id="ARBA00022840"/>
    </source>
</evidence>
<keyword evidence="5" id="KW-0547">Nucleotide-binding</keyword>
<dbReference type="AlphaFoldDB" id="A0A927GT60"/>
<feature type="transmembrane region" description="Helical" evidence="9">
    <location>
        <begin position="246"/>
        <end position="268"/>
    </location>
</feature>
<evidence type="ECO:0000259" key="11">
    <source>
        <dbReference type="PROSITE" id="PS50929"/>
    </source>
</evidence>
<keyword evidence="7 9" id="KW-1133">Transmembrane helix</keyword>
<accession>A0A927GT60</accession>
<gene>
    <name evidence="12" type="ORF">IDH44_19900</name>
</gene>
<dbReference type="PROSITE" id="PS50893">
    <property type="entry name" value="ABC_TRANSPORTER_2"/>
    <property type="match status" value="1"/>
</dbReference>
<keyword evidence="13" id="KW-1185">Reference proteome</keyword>
<dbReference type="GO" id="GO:0140359">
    <property type="term" value="F:ABC-type transporter activity"/>
    <property type="evidence" value="ECO:0007669"/>
    <property type="project" value="InterPro"/>
</dbReference>
<dbReference type="SMART" id="SM00382">
    <property type="entry name" value="AAA"/>
    <property type="match status" value="1"/>
</dbReference>
<dbReference type="Gene3D" id="3.40.50.300">
    <property type="entry name" value="P-loop containing nucleotide triphosphate hydrolases"/>
    <property type="match status" value="1"/>
</dbReference>